<evidence type="ECO:0000313" key="21">
    <source>
        <dbReference type="Proteomes" id="UP000186922"/>
    </source>
</evidence>
<feature type="signal peptide" evidence="16">
    <location>
        <begin position="1"/>
        <end position="21"/>
    </location>
</feature>
<feature type="domain" description="Neurotransmitter-gated ion-channel ligand-binding" evidence="18">
    <location>
        <begin position="41"/>
        <end position="247"/>
    </location>
</feature>
<proteinExistence type="inferred from homology"/>
<organism evidence="20 21">
    <name type="scientific">Ramazzottius varieornatus</name>
    <name type="common">Water bear</name>
    <name type="synonym">Tardigrade</name>
    <dbReference type="NCBI Taxonomy" id="947166"/>
    <lineage>
        <taxon>Eukaryota</taxon>
        <taxon>Metazoa</taxon>
        <taxon>Ecdysozoa</taxon>
        <taxon>Tardigrada</taxon>
        <taxon>Eutardigrada</taxon>
        <taxon>Parachela</taxon>
        <taxon>Hypsibioidea</taxon>
        <taxon>Ramazzottiidae</taxon>
        <taxon>Ramazzottius</taxon>
    </lineage>
</organism>
<dbReference type="Pfam" id="PF02931">
    <property type="entry name" value="Neur_chan_LBD"/>
    <property type="match status" value="1"/>
</dbReference>
<keyword evidence="10" id="KW-0675">Receptor</keyword>
<dbReference type="GO" id="GO:0045211">
    <property type="term" value="C:postsynaptic membrane"/>
    <property type="evidence" value="ECO:0007669"/>
    <property type="project" value="UniProtKB-SubCell"/>
</dbReference>
<reference evidence="20 21" key="1">
    <citation type="journal article" date="2016" name="Nat. Commun.">
        <title>Extremotolerant tardigrade genome and improved radiotolerance of human cultured cells by tardigrade-unique protein.</title>
        <authorList>
            <person name="Hashimoto T."/>
            <person name="Horikawa D.D."/>
            <person name="Saito Y."/>
            <person name="Kuwahara H."/>
            <person name="Kozuka-Hata H."/>
            <person name="Shin-I T."/>
            <person name="Minakuchi Y."/>
            <person name="Ohishi K."/>
            <person name="Motoyama A."/>
            <person name="Aizu T."/>
            <person name="Enomoto A."/>
            <person name="Kondo K."/>
            <person name="Tanaka S."/>
            <person name="Hara Y."/>
            <person name="Koshikawa S."/>
            <person name="Sagara H."/>
            <person name="Miura T."/>
            <person name="Yokobori S."/>
            <person name="Miyagawa K."/>
            <person name="Suzuki Y."/>
            <person name="Kubo T."/>
            <person name="Oyama M."/>
            <person name="Kohara Y."/>
            <person name="Fujiyama A."/>
            <person name="Arakawa K."/>
            <person name="Katayama T."/>
            <person name="Toyoda A."/>
            <person name="Kunieda T."/>
        </authorList>
    </citation>
    <scope>NUCLEOTIDE SEQUENCE [LARGE SCALE GENOMIC DNA]</scope>
    <source>
        <strain evidence="20 21">YOKOZUNA-1</strain>
    </source>
</reference>
<evidence type="ECO:0000256" key="7">
    <source>
        <dbReference type="ARBA" id="ARBA00023065"/>
    </source>
</evidence>
<gene>
    <name evidence="20" type="primary">RvY_08021-1</name>
    <name evidence="20" type="synonym">RvY_08021.1</name>
    <name evidence="20" type="ORF">RvY_08021</name>
</gene>
<evidence type="ECO:0000256" key="1">
    <source>
        <dbReference type="ARBA" id="ARBA00009237"/>
    </source>
</evidence>
<dbReference type="InterPro" id="IPR036719">
    <property type="entry name" value="Neuro-gated_channel_TM_sf"/>
</dbReference>
<dbReference type="FunFam" id="2.70.170.10:FF:000016">
    <property type="entry name" value="Nicotinic acetylcholine receptor subunit"/>
    <property type="match status" value="1"/>
</dbReference>
<protein>
    <submittedName>
        <fullName evidence="20">Uncharacterized protein</fullName>
    </submittedName>
</protein>
<sequence length="559" mass="64361">MTASTTLFFLVTLLMFLLTDSFMLPSNISGYMRPKAEQTDEQRLLYTLLRGYEKSVRPVRNASTPIVVRLGITLTHLFDLDERNQVLTTMIWLDQEWYDELLTWNPSDYNGLTVLRTPCELLWLPDIVLYNNADDYTSGYMKSKAMVHSDGNVFWPPPTKLRSTCKVEITFFPFDSQTCTMKFGSWTYNGFQVDVTNRTMEVDLKNYVKNGEWELLKIEVHRNVKYYSCCPEPFVDVTFRIHIRRRVLYYTYNVILPCVMMSALTLLVFLLPPDSGEKIALGVTVLLAFSVFMLAIAEKLPETSDYIPLIGIYLTVVMTMTSISVIMTVIVLNFHWRAAEKYVVPPWIQKWILGKLAYVMCIDTDFNPRDEEKKLSPPMRLSRHTQASQDDPEFALERSNMLPLQLFSYNNNTQENHHHDSDKLLGANSSFQDATLLQRRQMFASSNRMTNTISADEATTGNHINRRSKNVGVGPTVRGRSRDCLQDEIVRALSLLTTRQEVDDNILAVRKQWRQVAQVLDRCLFWIFTVATVSSTFILLVIVPLFGDMGIDEPIENTL</sequence>
<dbReference type="GO" id="GO:0004888">
    <property type="term" value="F:transmembrane signaling receptor activity"/>
    <property type="evidence" value="ECO:0007669"/>
    <property type="project" value="InterPro"/>
</dbReference>
<keyword evidence="13" id="KW-1071">Ligand-gated ion channel</keyword>
<accession>A0A1D1VCI2</accession>
<keyword evidence="12" id="KW-0628">Postsynaptic cell membrane</keyword>
<dbReference type="AlphaFoldDB" id="A0A1D1VCI2"/>
<dbReference type="FunFam" id="1.20.58.390:FF:000073">
    <property type="entry name" value="Neuronal acetylcholine receptor subunit alpha-9-II"/>
    <property type="match status" value="1"/>
</dbReference>
<dbReference type="STRING" id="947166.A0A1D1VCI2"/>
<evidence type="ECO:0000256" key="8">
    <source>
        <dbReference type="ARBA" id="ARBA00023136"/>
    </source>
</evidence>
<evidence type="ECO:0000256" key="6">
    <source>
        <dbReference type="ARBA" id="ARBA00023018"/>
    </source>
</evidence>
<dbReference type="InterPro" id="IPR036734">
    <property type="entry name" value="Neur_chan_lig-bd_sf"/>
</dbReference>
<evidence type="ECO:0000256" key="16">
    <source>
        <dbReference type="RuleBase" id="RU000687"/>
    </source>
</evidence>
<evidence type="ECO:0000259" key="18">
    <source>
        <dbReference type="Pfam" id="PF02931"/>
    </source>
</evidence>
<keyword evidence="21" id="KW-1185">Reference proteome</keyword>
<keyword evidence="6" id="KW-0770">Synapse</keyword>
<evidence type="ECO:0000256" key="17">
    <source>
        <dbReference type="SAM" id="MobiDB-lite"/>
    </source>
</evidence>
<keyword evidence="8 16" id="KW-0472">Membrane</keyword>
<keyword evidence="4 16" id="KW-0812">Transmembrane</keyword>
<dbReference type="InterPro" id="IPR038050">
    <property type="entry name" value="Neuro_actylchol_rec"/>
</dbReference>
<feature type="region of interest" description="Disordered" evidence="17">
    <location>
        <begin position="371"/>
        <end position="393"/>
    </location>
</feature>
<evidence type="ECO:0000256" key="4">
    <source>
        <dbReference type="ARBA" id="ARBA00022692"/>
    </source>
</evidence>
<evidence type="ECO:0000256" key="13">
    <source>
        <dbReference type="ARBA" id="ARBA00023286"/>
    </source>
</evidence>
<dbReference type="InterPro" id="IPR002394">
    <property type="entry name" value="Nicotinic_acetylcholine_rcpt"/>
</dbReference>
<dbReference type="Proteomes" id="UP000186922">
    <property type="component" value="Unassembled WGS sequence"/>
</dbReference>
<comment type="subcellular location">
    <subcellularLocation>
        <location evidence="15">Postsynaptic cell membrane</location>
        <topology evidence="15">Multi-pass membrane protein</topology>
    </subcellularLocation>
</comment>
<comment type="similarity">
    <text evidence="1">Belongs to the ligand-gated ion channel (TC 1.A.9) family. Acetylcholine receptor (TC 1.A.9.1) subfamily.</text>
</comment>
<feature type="domain" description="Neurotransmitter-gated ion-channel transmembrane" evidence="19">
    <location>
        <begin position="254"/>
        <end position="539"/>
    </location>
</feature>
<keyword evidence="11" id="KW-0325">Glycoprotein</keyword>
<dbReference type="InterPro" id="IPR006029">
    <property type="entry name" value="Neurotrans-gated_channel_TM"/>
</dbReference>
<evidence type="ECO:0000256" key="11">
    <source>
        <dbReference type="ARBA" id="ARBA00023180"/>
    </source>
</evidence>
<dbReference type="CDD" id="cd18997">
    <property type="entry name" value="LGIC_ECD_nAChR"/>
    <property type="match status" value="1"/>
</dbReference>
<keyword evidence="3" id="KW-1003">Cell membrane</keyword>
<dbReference type="OrthoDB" id="5975154at2759"/>
<dbReference type="Gene3D" id="1.20.58.390">
    <property type="entry name" value="Neurotransmitter-gated ion-channel transmembrane domain"/>
    <property type="match status" value="2"/>
</dbReference>
<keyword evidence="5 16" id="KW-1133">Transmembrane helix</keyword>
<dbReference type="PANTHER" id="PTHR18945">
    <property type="entry name" value="NEUROTRANSMITTER GATED ION CHANNEL"/>
    <property type="match status" value="1"/>
</dbReference>
<evidence type="ECO:0000256" key="15">
    <source>
        <dbReference type="ARBA" id="ARBA00034104"/>
    </source>
</evidence>
<dbReference type="InterPro" id="IPR006201">
    <property type="entry name" value="Neur_channel"/>
</dbReference>
<evidence type="ECO:0000256" key="14">
    <source>
        <dbReference type="ARBA" id="ARBA00023303"/>
    </source>
</evidence>
<dbReference type="PRINTS" id="PR00252">
    <property type="entry name" value="NRIONCHANNEL"/>
</dbReference>
<name>A0A1D1VCI2_RAMVA</name>
<evidence type="ECO:0000259" key="19">
    <source>
        <dbReference type="Pfam" id="PF02932"/>
    </source>
</evidence>
<feature type="chain" id="PRO_5022254240" evidence="16">
    <location>
        <begin position="22"/>
        <end position="559"/>
    </location>
</feature>
<evidence type="ECO:0000256" key="5">
    <source>
        <dbReference type="ARBA" id="ARBA00022989"/>
    </source>
</evidence>
<dbReference type="PROSITE" id="PS00236">
    <property type="entry name" value="NEUROTR_ION_CHANNEL"/>
    <property type="match status" value="1"/>
</dbReference>
<feature type="transmembrane region" description="Helical" evidence="16">
    <location>
        <begin position="279"/>
        <end position="297"/>
    </location>
</feature>
<keyword evidence="9" id="KW-1015">Disulfide bond</keyword>
<dbReference type="GO" id="GO:0022848">
    <property type="term" value="F:acetylcholine-gated monoatomic cation-selective channel activity"/>
    <property type="evidence" value="ECO:0007669"/>
    <property type="project" value="InterPro"/>
</dbReference>
<feature type="transmembrane region" description="Helical" evidence="16">
    <location>
        <begin position="309"/>
        <end position="332"/>
    </location>
</feature>
<keyword evidence="2 16" id="KW-0813">Transport</keyword>
<evidence type="ECO:0000256" key="10">
    <source>
        <dbReference type="ARBA" id="ARBA00023170"/>
    </source>
</evidence>
<dbReference type="Pfam" id="PF02932">
    <property type="entry name" value="Neur_chan_memb"/>
    <property type="match status" value="1"/>
</dbReference>
<evidence type="ECO:0000313" key="20">
    <source>
        <dbReference type="EMBL" id="GAU96593.1"/>
    </source>
</evidence>
<dbReference type="PRINTS" id="PR00254">
    <property type="entry name" value="NICOTINICR"/>
</dbReference>
<keyword evidence="7 16" id="KW-0406">Ion transport</keyword>
<comment type="caution">
    <text evidence="20">The sequence shown here is derived from an EMBL/GenBank/DDBJ whole genome shotgun (WGS) entry which is preliminary data.</text>
</comment>
<dbReference type="CDD" id="cd19051">
    <property type="entry name" value="LGIC_TM_cation"/>
    <property type="match status" value="1"/>
</dbReference>
<dbReference type="SUPFAM" id="SSF90112">
    <property type="entry name" value="Neurotransmitter-gated ion-channel transmembrane pore"/>
    <property type="match status" value="1"/>
</dbReference>
<evidence type="ECO:0000256" key="9">
    <source>
        <dbReference type="ARBA" id="ARBA00023157"/>
    </source>
</evidence>
<dbReference type="EMBL" id="BDGG01000003">
    <property type="protein sequence ID" value="GAU96593.1"/>
    <property type="molecule type" value="Genomic_DNA"/>
</dbReference>
<feature type="transmembrane region" description="Helical" evidence="16">
    <location>
        <begin position="249"/>
        <end position="272"/>
    </location>
</feature>
<dbReference type="InterPro" id="IPR018000">
    <property type="entry name" value="Neurotransmitter_ion_chnl_CS"/>
</dbReference>
<keyword evidence="16" id="KW-0732">Signal</keyword>
<evidence type="ECO:0000256" key="3">
    <source>
        <dbReference type="ARBA" id="ARBA00022475"/>
    </source>
</evidence>
<evidence type="ECO:0000256" key="12">
    <source>
        <dbReference type="ARBA" id="ARBA00023257"/>
    </source>
</evidence>
<dbReference type="Gene3D" id="2.70.170.10">
    <property type="entry name" value="Neurotransmitter-gated ion-channel ligand-binding domain"/>
    <property type="match status" value="1"/>
</dbReference>
<evidence type="ECO:0000256" key="2">
    <source>
        <dbReference type="ARBA" id="ARBA00022448"/>
    </source>
</evidence>
<feature type="transmembrane region" description="Helical" evidence="16">
    <location>
        <begin position="523"/>
        <end position="546"/>
    </location>
</feature>
<dbReference type="SUPFAM" id="SSF63712">
    <property type="entry name" value="Nicotinic receptor ligand binding domain-like"/>
    <property type="match status" value="1"/>
</dbReference>
<keyword evidence="14 16" id="KW-0407">Ion channel</keyword>
<dbReference type="InterPro" id="IPR006202">
    <property type="entry name" value="Neur_chan_lig-bd"/>
</dbReference>
<dbReference type="NCBIfam" id="TIGR00860">
    <property type="entry name" value="LIC"/>
    <property type="match status" value="1"/>
</dbReference>